<dbReference type="Pfam" id="PF07504">
    <property type="entry name" value="FTP"/>
    <property type="match status" value="1"/>
</dbReference>
<evidence type="ECO:0000259" key="7">
    <source>
        <dbReference type="Pfam" id="PF07504"/>
    </source>
</evidence>
<evidence type="ECO:0000256" key="4">
    <source>
        <dbReference type="ARBA" id="ARBA00022833"/>
    </source>
</evidence>
<evidence type="ECO:0000256" key="5">
    <source>
        <dbReference type="ARBA" id="ARBA00023049"/>
    </source>
</evidence>
<keyword evidence="2" id="KW-0479">Metal-binding</keyword>
<accession>A0A250IY41</accession>
<feature type="chain" id="PRO_5012603232" description="FTP domain-containing protein" evidence="6">
    <location>
        <begin position="21"/>
        <end position="710"/>
    </location>
</feature>
<feature type="domain" description="FTP" evidence="7">
    <location>
        <begin position="69"/>
        <end position="116"/>
    </location>
</feature>
<dbReference type="AlphaFoldDB" id="A0A250IY41"/>
<protein>
    <recommendedName>
        <fullName evidence="7">FTP domain-containing protein</fullName>
    </recommendedName>
</protein>
<evidence type="ECO:0000256" key="3">
    <source>
        <dbReference type="ARBA" id="ARBA00022801"/>
    </source>
</evidence>
<dbReference type="PANTHER" id="PTHR33794">
    <property type="entry name" value="BACILLOLYSIN"/>
    <property type="match status" value="1"/>
</dbReference>
<keyword evidence="3" id="KW-0378">Hydrolase</keyword>
<dbReference type="SUPFAM" id="SSF89260">
    <property type="entry name" value="Collagen-binding domain"/>
    <property type="match status" value="1"/>
</dbReference>
<dbReference type="SUPFAM" id="SSF55486">
    <property type="entry name" value="Metalloproteases ('zincins'), catalytic domain"/>
    <property type="match status" value="1"/>
</dbReference>
<evidence type="ECO:0000256" key="2">
    <source>
        <dbReference type="ARBA" id="ARBA00022723"/>
    </source>
</evidence>
<name>A0A250IY41_9BACT</name>
<keyword evidence="5" id="KW-0482">Metalloprotease</keyword>
<dbReference type="InterPro" id="IPR050728">
    <property type="entry name" value="Zinc_Metalloprotease_M4"/>
</dbReference>
<sequence>MQRPGLQILALSLTLGIAEAAPAQAPALAPAKSVTTDNLTVYSGARATSPEQALRDNAERFGLPASLENLVLVQVKESLLGKHYHYQQMLLDLPVDGAEIVVSIGKDGQLLQIHNTSRHVGEDMEEAAVNQLHLKAQLSSESALDRAWTNMRVQNPLVDLPKSEQVWLPVKDGFQLAYKVSISAQMPTGGFVQYINAQDGSLIDSYSTSMPRNGKFEERTLAARQRTLGSPLDRKAETAAIERQTRLAQPVTSLVPSGIDGSGFVFDPDPRTTLNNDNLTDSSAASAFESAYFNKPLRDISLSGGVYSLTGPYVNIKNIEAPNTAPSTTTNGAWTAKRGSDAFDDTNVYFQLDQNQRYIQSLGFTNIINRPFDVDTNGVNGDDNSHYSYGGSTDYLAFGHGCVNDSEDADVILHEYGHGIQRNINTSWSGGDTGAMGEGFGDYWAASYSYSTPNGPTYHPEWVFSWDGHSNCWSGRALNRTDARYNSIRTYGAHQSITEGGVTFVSDELWSAPLFQALTSLMANGKSRADVDKIILQAHFGLGSGVKMPAMATAIVNAAHNLFPNDVTYENTFKAKFEAQNIISSVPPGPTINETESNDTQATANELSTTNTTVNAAIASRSDVDFFKVTLPAGKTLTASMTPNSTSDYDLELYNSAGTKLTSSTAGTGAVDSVTRSNSGTTSADFYVKVIYYSGGTGSTNGKYSLVATW</sequence>
<evidence type="ECO:0000313" key="9">
    <source>
        <dbReference type="Proteomes" id="UP000217257"/>
    </source>
</evidence>
<dbReference type="Proteomes" id="UP000217257">
    <property type="component" value="Chromosome"/>
</dbReference>
<dbReference type="GO" id="GO:0046872">
    <property type="term" value="F:metal ion binding"/>
    <property type="evidence" value="ECO:0007669"/>
    <property type="project" value="UniProtKB-KW"/>
</dbReference>
<proteinExistence type="predicted"/>
<evidence type="ECO:0000313" key="8">
    <source>
        <dbReference type="EMBL" id="ATB36158.1"/>
    </source>
</evidence>
<feature type="signal peptide" evidence="6">
    <location>
        <begin position="1"/>
        <end position="20"/>
    </location>
</feature>
<organism evidence="8 9">
    <name type="scientific">Cystobacter fuscus</name>
    <dbReference type="NCBI Taxonomy" id="43"/>
    <lineage>
        <taxon>Bacteria</taxon>
        <taxon>Pseudomonadati</taxon>
        <taxon>Myxococcota</taxon>
        <taxon>Myxococcia</taxon>
        <taxon>Myxococcales</taxon>
        <taxon>Cystobacterineae</taxon>
        <taxon>Archangiaceae</taxon>
        <taxon>Cystobacter</taxon>
    </lineage>
</organism>
<keyword evidence="6" id="KW-0732">Signal</keyword>
<dbReference type="GO" id="GO:0006508">
    <property type="term" value="P:proteolysis"/>
    <property type="evidence" value="ECO:0007669"/>
    <property type="project" value="UniProtKB-KW"/>
</dbReference>
<gene>
    <name evidence="8" type="ORF">CYFUS_001572</name>
</gene>
<dbReference type="PANTHER" id="PTHR33794:SF1">
    <property type="entry name" value="BACILLOLYSIN"/>
    <property type="match status" value="1"/>
</dbReference>
<dbReference type="InterPro" id="IPR011096">
    <property type="entry name" value="FTP_domain"/>
</dbReference>
<dbReference type="KEGG" id="cfus:CYFUS_001572"/>
<evidence type="ECO:0000256" key="6">
    <source>
        <dbReference type="SAM" id="SignalP"/>
    </source>
</evidence>
<dbReference type="GO" id="GO:0008237">
    <property type="term" value="F:metallopeptidase activity"/>
    <property type="evidence" value="ECO:0007669"/>
    <property type="project" value="UniProtKB-KW"/>
</dbReference>
<keyword evidence="4" id="KW-0862">Zinc</keyword>
<dbReference type="EMBL" id="CP022098">
    <property type="protein sequence ID" value="ATB36158.1"/>
    <property type="molecule type" value="Genomic_DNA"/>
</dbReference>
<keyword evidence="1" id="KW-0645">Protease</keyword>
<dbReference type="Gene3D" id="2.60.120.380">
    <property type="match status" value="1"/>
</dbReference>
<evidence type="ECO:0000256" key="1">
    <source>
        <dbReference type="ARBA" id="ARBA00022670"/>
    </source>
</evidence>
<reference evidence="8 9" key="1">
    <citation type="submission" date="2017-06" db="EMBL/GenBank/DDBJ databases">
        <title>Sequencing and comparative analysis of myxobacterial genomes.</title>
        <authorList>
            <person name="Rupp O."/>
            <person name="Goesmann A."/>
            <person name="Sogaard-Andersen L."/>
        </authorList>
    </citation>
    <scope>NUCLEOTIDE SEQUENCE [LARGE SCALE GENOMIC DNA]</scope>
    <source>
        <strain evidence="8 9">DSM 52655</strain>
    </source>
</reference>